<comment type="similarity">
    <text evidence="2">Belongs to the HPPK family.</text>
</comment>
<evidence type="ECO:0000313" key="15">
    <source>
        <dbReference type="Proteomes" id="UP000199382"/>
    </source>
</evidence>
<dbReference type="STRING" id="571298.SAMN04488026_1006102"/>
<dbReference type="GO" id="GO:0046656">
    <property type="term" value="P:folic acid biosynthetic process"/>
    <property type="evidence" value="ECO:0007669"/>
    <property type="project" value="UniProtKB-KW"/>
</dbReference>
<dbReference type="InterPro" id="IPR035907">
    <property type="entry name" value="Hppk_sf"/>
</dbReference>
<dbReference type="InterPro" id="IPR000550">
    <property type="entry name" value="Hppk"/>
</dbReference>
<dbReference type="GO" id="GO:0016301">
    <property type="term" value="F:kinase activity"/>
    <property type="evidence" value="ECO:0007669"/>
    <property type="project" value="UniProtKB-KW"/>
</dbReference>
<evidence type="ECO:0000256" key="1">
    <source>
        <dbReference type="ARBA" id="ARBA00005051"/>
    </source>
</evidence>
<evidence type="ECO:0000313" key="14">
    <source>
        <dbReference type="EMBL" id="SDI73467.1"/>
    </source>
</evidence>
<evidence type="ECO:0000259" key="13">
    <source>
        <dbReference type="PROSITE" id="PS00794"/>
    </source>
</evidence>
<keyword evidence="8" id="KW-0067">ATP-binding</keyword>
<dbReference type="AlphaFoldDB" id="A0A1G8N064"/>
<dbReference type="NCBIfam" id="TIGR01498">
    <property type="entry name" value="folK"/>
    <property type="match status" value="1"/>
</dbReference>
<organism evidence="14 15">
    <name type="scientific">Aliiruegeria lutimaris</name>
    <dbReference type="NCBI Taxonomy" id="571298"/>
    <lineage>
        <taxon>Bacteria</taxon>
        <taxon>Pseudomonadati</taxon>
        <taxon>Pseudomonadota</taxon>
        <taxon>Alphaproteobacteria</taxon>
        <taxon>Rhodobacterales</taxon>
        <taxon>Roseobacteraceae</taxon>
        <taxon>Aliiruegeria</taxon>
    </lineage>
</organism>
<dbReference type="PROSITE" id="PS00794">
    <property type="entry name" value="HPPK"/>
    <property type="match status" value="1"/>
</dbReference>
<name>A0A1G8N064_9RHOB</name>
<comment type="pathway">
    <text evidence="1">Cofactor biosynthesis; tetrahydrofolate biosynthesis; 2-amino-4-hydroxy-6-hydroxymethyl-7,8-dihydropteridine diphosphate from 7,8-dihydroneopterin triphosphate: step 4/4.</text>
</comment>
<dbReference type="PANTHER" id="PTHR43071">
    <property type="entry name" value="2-AMINO-4-HYDROXY-6-HYDROXYMETHYLDIHYDROPTERIDINE PYROPHOSPHOKINASE"/>
    <property type="match status" value="1"/>
</dbReference>
<dbReference type="GO" id="GO:0005524">
    <property type="term" value="F:ATP binding"/>
    <property type="evidence" value="ECO:0007669"/>
    <property type="project" value="UniProtKB-KW"/>
</dbReference>
<keyword evidence="9" id="KW-0289">Folate biosynthesis</keyword>
<sequence length="195" mass="21616">MLQGISRHNSDTKAVIALGSNVASTTLSSGGLVKAAFSAVENDSVRLVSASRLYATPCVPEGAGPDYVNAVAVVETDLSAEALLARLHEIEKEFERRREGRWASRTLDLDLLDHGGHVAPNLETWQQWHDLPFEQQKTLFPDCMILPHPRIQDRAFVLVPLVEIAPDWRHPVLRRSARELLAELTEDQLAGIRAI</sequence>
<dbReference type="GO" id="GO:0046654">
    <property type="term" value="P:tetrahydrofolate biosynthetic process"/>
    <property type="evidence" value="ECO:0007669"/>
    <property type="project" value="UniProtKB-UniPathway"/>
</dbReference>
<evidence type="ECO:0000256" key="9">
    <source>
        <dbReference type="ARBA" id="ARBA00022909"/>
    </source>
</evidence>
<proteinExistence type="inferred from homology"/>
<evidence type="ECO:0000256" key="6">
    <source>
        <dbReference type="ARBA" id="ARBA00022741"/>
    </source>
</evidence>
<evidence type="ECO:0000256" key="3">
    <source>
        <dbReference type="ARBA" id="ARBA00013253"/>
    </source>
</evidence>
<keyword evidence="7 14" id="KW-0418">Kinase</keyword>
<dbReference type="EC" id="2.7.6.3" evidence="3"/>
<accession>A0A1G8N064</accession>
<keyword evidence="6" id="KW-0547">Nucleotide-binding</keyword>
<feature type="domain" description="7,8-dihydro-6-hydroxymethylpterin-pyrophosphokinase" evidence="13">
    <location>
        <begin position="101"/>
        <end position="112"/>
    </location>
</feature>
<evidence type="ECO:0000256" key="12">
    <source>
        <dbReference type="ARBA" id="ARBA00033413"/>
    </source>
</evidence>
<gene>
    <name evidence="14" type="ORF">SAMN04488026_1006102</name>
</gene>
<dbReference type="Pfam" id="PF01288">
    <property type="entry name" value="HPPK"/>
    <property type="match status" value="1"/>
</dbReference>
<dbReference type="GO" id="GO:0003848">
    <property type="term" value="F:2-amino-4-hydroxy-6-hydroxymethyldihydropteridine diphosphokinase activity"/>
    <property type="evidence" value="ECO:0007669"/>
    <property type="project" value="UniProtKB-EC"/>
</dbReference>
<protein>
    <recommendedName>
        <fullName evidence="4">2-amino-4-hydroxy-6-hydroxymethyldihydropteridine pyrophosphokinase</fullName>
        <ecNumber evidence="3">2.7.6.3</ecNumber>
    </recommendedName>
    <alternativeName>
        <fullName evidence="11">6-hydroxymethyl-7,8-dihydropterin pyrophosphokinase</fullName>
    </alternativeName>
    <alternativeName>
        <fullName evidence="12">7,8-dihydro-6-hydroxymethylpterin-pyrophosphokinase</fullName>
    </alternativeName>
</protein>
<keyword evidence="5" id="KW-0808">Transferase</keyword>
<evidence type="ECO:0000256" key="7">
    <source>
        <dbReference type="ARBA" id="ARBA00022777"/>
    </source>
</evidence>
<reference evidence="14 15" key="1">
    <citation type="submission" date="2016-10" db="EMBL/GenBank/DDBJ databases">
        <authorList>
            <person name="de Groot N.N."/>
        </authorList>
    </citation>
    <scope>NUCLEOTIDE SEQUENCE [LARGE SCALE GENOMIC DNA]</scope>
    <source>
        <strain evidence="14 15">DSM 25294</strain>
    </source>
</reference>
<keyword evidence="15" id="KW-1185">Reference proteome</keyword>
<dbReference type="SUPFAM" id="SSF55083">
    <property type="entry name" value="6-hydroxymethyl-7,8-dihydropterin pyrophosphokinase, HPPK"/>
    <property type="match status" value="1"/>
</dbReference>
<evidence type="ECO:0000256" key="5">
    <source>
        <dbReference type="ARBA" id="ARBA00022679"/>
    </source>
</evidence>
<comment type="function">
    <text evidence="10">Catalyzes the transfer of pyrophosphate from adenosine triphosphate (ATP) to 6-hydroxymethyl-7,8-dihydropterin, an enzymatic step in folate biosynthesis pathway.</text>
</comment>
<dbReference type="Gene3D" id="3.30.70.560">
    <property type="entry name" value="7,8-Dihydro-6-hydroxymethylpterin-pyrophosphokinase HPPK"/>
    <property type="match status" value="1"/>
</dbReference>
<evidence type="ECO:0000256" key="4">
    <source>
        <dbReference type="ARBA" id="ARBA00016218"/>
    </source>
</evidence>
<evidence type="ECO:0000256" key="10">
    <source>
        <dbReference type="ARBA" id="ARBA00029409"/>
    </source>
</evidence>
<dbReference type="CDD" id="cd00483">
    <property type="entry name" value="HPPK"/>
    <property type="match status" value="1"/>
</dbReference>
<dbReference type="PANTHER" id="PTHR43071:SF1">
    <property type="entry name" value="2-AMINO-4-HYDROXY-6-HYDROXYMETHYLDIHYDROPTERIDINE PYROPHOSPHOKINASE"/>
    <property type="match status" value="1"/>
</dbReference>
<dbReference type="Proteomes" id="UP000199382">
    <property type="component" value="Unassembled WGS sequence"/>
</dbReference>
<dbReference type="EMBL" id="FNEK01000006">
    <property type="protein sequence ID" value="SDI73467.1"/>
    <property type="molecule type" value="Genomic_DNA"/>
</dbReference>
<dbReference type="UniPathway" id="UPA00077">
    <property type="reaction ID" value="UER00155"/>
</dbReference>
<evidence type="ECO:0000256" key="8">
    <source>
        <dbReference type="ARBA" id="ARBA00022840"/>
    </source>
</evidence>
<evidence type="ECO:0000256" key="11">
    <source>
        <dbReference type="ARBA" id="ARBA00029766"/>
    </source>
</evidence>
<evidence type="ECO:0000256" key="2">
    <source>
        <dbReference type="ARBA" id="ARBA00005810"/>
    </source>
</evidence>